<proteinExistence type="predicted"/>
<dbReference type="Gene3D" id="3.40.50.1010">
    <property type="entry name" value="5'-nuclease"/>
    <property type="match status" value="1"/>
</dbReference>
<evidence type="ECO:0000259" key="5">
    <source>
        <dbReference type="Pfam" id="PF13470"/>
    </source>
</evidence>
<evidence type="ECO:0000256" key="1">
    <source>
        <dbReference type="ARBA" id="ARBA00022722"/>
    </source>
</evidence>
<dbReference type="CDD" id="cd09854">
    <property type="entry name" value="PIN_VapC-like"/>
    <property type="match status" value="1"/>
</dbReference>
<evidence type="ECO:0000256" key="2">
    <source>
        <dbReference type="ARBA" id="ARBA00022723"/>
    </source>
</evidence>
<dbReference type="RefSeq" id="WP_033506678.1">
    <property type="nucleotide sequence ID" value="NZ_JGYX01000001.1"/>
</dbReference>
<dbReference type="GO" id="GO:0046872">
    <property type="term" value="F:metal ion binding"/>
    <property type="evidence" value="ECO:0007669"/>
    <property type="project" value="UniProtKB-KW"/>
</dbReference>
<dbReference type="eggNOG" id="COG5573">
    <property type="taxonomic scope" value="Bacteria"/>
</dbReference>
<dbReference type="AlphaFoldDB" id="A0A087ASU9"/>
<keyword evidence="7" id="KW-1185">Reference proteome</keyword>
<protein>
    <recommendedName>
        <fullName evidence="5">PIN domain-containing protein</fullName>
    </recommendedName>
</protein>
<comment type="caution">
    <text evidence="6">The sequence shown here is derived from an EMBL/GenBank/DDBJ whole genome shotgun (WGS) entry which is preliminary data.</text>
</comment>
<dbReference type="EMBL" id="JGYX01000001">
    <property type="protein sequence ID" value="KFI61849.1"/>
    <property type="molecule type" value="Genomic_DNA"/>
</dbReference>
<accession>A0A087ASU9</accession>
<dbReference type="SUPFAM" id="SSF88723">
    <property type="entry name" value="PIN domain-like"/>
    <property type="match status" value="1"/>
</dbReference>
<dbReference type="GO" id="GO:0004518">
    <property type="term" value="F:nuclease activity"/>
    <property type="evidence" value="ECO:0007669"/>
    <property type="project" value="UniProtKB-KW"/>
</dbReference>
<evidence type="ECO:0000313" key="6">
    <source>
        <dbReference type="EMBL" id="KFI61849.1"/>
    </source>
</evidence>
<evidence type="ECO:0000256" key="3">
    <source>
        <dbReference type="ARBA" id="ARBA00022801"/>
    </source>
</evidence>
<dbReference type="GO" id="GO:0016787">
    <property type="term" value="F:hydrolase activity"/>
    <property type="evidence" value="ECO:0007669"/>
    <property type="project" value="UniProtKB-KW"/>
</dbReference>
<evidence type="ECO:0000313" key="7">
    <source>
        <dbReference type="Proteomes" id="UP000029046"/>
    </source>
</evidence>
<dbReference type="Proteomes" id="UP000029046">
    <property type="component" value="Unassembled WGS sequence"/>
</dbReference>
<feature type="domain" description="PIN" evidence="5">
    <location>
        <begin position="3"/>
        <end position="118"/>
    </location>
</feature>
<dbReference type="InterPro" id="IPR029060">
    <property type="entry name" value="PIN-like_dom_sf"/>
</dbReference>
<gene>
    <name evidence="6" type="ORF">BIGA_0380</name>
</gene>
<keyword evidence="4" id="KW-0460">Magnesium</keyword>
<keyword evidence="3" id="KW-0378">Hydrolase</keyword>
<organism evidence="6 7">
    <name type="scientific">Bifidobacterium pullorum subsp. gallinarum</name>
    <dbReference type="NCBI Taxonomy" id="78344"/>
    <lineage>
        <taxon>Bacteria</taxon>
        <taxon>Bacillati</taxon>
        <taxon>Actinomycetota</taxon>
        <taxon>Actinomycetes</taxon>
        <taxon>Bifidobacteriales</taxon>
        <taxon>Bifidobacteriaceae</taxon>
        <taxon>Bifidobacterium</taxon>
    </lineage>
</organism>
<keyword evidence="2" id="KW-0479">Metal-binding</keyword>
<reference evidence="6 7" key="1">
    <citation type="submission" date="2014-03" db="EMBL/GenBank/DDBJ databases">
        <title>Genomics of Bifidobacteria.</title>
        <authorList>
            <person name="Ventura M."/>
            <person name="Milani C."/>
            <person name="Lugli G.A."/>
        </authorList>
    </citation>
    <scope>NUCLEOTIDE SEQUENCE [LARGE SCALE GENOMIC DNA]</scope>
    <source>
        <strain evidence="6 7">LMG 11586</strain>
    </source>
</reference>
<keyword evidence="1" id="KW-0540">Nuclease</keyword>
<name>A0A087ASU9_9BIFI</name>
<dbReference type="InterPro" id="IPR002716">
    <property type="entry name" value="PIN_dom"/>
</dbReference>
<evidence type="ECO:0000256" key="4">
    <source>
        <dbReference type="ARBA" id="ARBA00022842"/>
    </source>
</evidence>
<sequence>MVKLLFDTNILLDLCNANRAPFHQDSLDLLGRCVRRGDVEMMVCVASLNDVYYVLRRHYGSERQARQYVGKLMELFDVRPLLPRHARRSLASDEPDFEDGLIRAVAEDAGVDVIVSRDGAAFAGSSIPRKTARECLEAML</sequence>
<dbReference type="Pfam" id="PF13470">
    <property type="entry name" value="PIN_3"/>
    <property type="match status" value="1"/>
</dbReference>